<keyword evidence="3" id="KW-1185">Reference proteome</keyword>
<organism evidence="2 3">
    <name type="scientific">Malus baccata</name>
    <name type="common">Siberian crab apple</name>
    <name type="synonym">Pyrus baccata</name>
    <dbReference type="NCBI Taxonomy" id="106549"/>
    <lineage>
        <taxon>Eukaryota</taxon>
        <taxon>Viridiplantae</taxon>
        <taxon>Streptophyta</taxon>
        <taxon>Embryophyta</taxon>
        <taxon>Tracheophyta</taxon>
        <taxon>Spermatophyta</taxon>
        <taxon>Magnoliopsida</taxon>
        <taxon>eudicotyledons</taxon>
        <taxon>Gunneridae</taxon>
        <taxon>Pentapetalae</taxon>
        <taxon>rosids</taxon>
        <taxon>fabids</taxon>
        <taxon>Rosales</taxon>
        <taxon>Rosaceae</taxon>
        <taxon>Amygdaloideae</taxon>
        <taxon>Maleae</taxon>
        <taxon>Malus</taxon>
    </lineage>
</organism>
<feature type="compositionally biased region" description="Polar residues" evidence="1">
    <location>
        <begin position="520"/>
        <end position="529"/>
    </location>
</feature>
<feature type="region of interest" description="Disordered" evidence="1">
    <location>
        <begin position="268"/>
        <end position="292"/>
    </location>
</feature>
<dbReference type="Proteomes" id="UP000315295">
    <property type="component" value="Unassembled WGS sequence"/>
</dbReference>
<evidence type="ECO:0000313" key="3">
    <source>
        <dbReference type="Proteomes" id="UP000315295"/>
    </source>
</evidence>
<evidence type="ECO:0000313" key="2">
    <source>
        <dbReference type="EMBL" id="TQD94811.1"/>
    </source>
</evidence>
<dbReference type="AlphaFoldDB" id="A0A540M7T9"/>
<reference evidence="2 3" key="1">
    <citation type="journal article" date="2019" name="G3 (Bethesda)">
        <title>Sequencing of a Wild Apple (Malus baccata) Genome Unravels the Differences Between Cultivated and Wild Apple Species Regarding Disease Resistance and Cold Tolerance.</title>
        <authorList>
            <person name="Chen X."/>
        </authorList>
    </citation>
    <scope>NUCLEOTIDE SEQUENCE [LARGE SCALE GENOMIC DNA]</scope>
    <source>
        <strain evidence="3">cv. Shandingzi</strain>
        <tissue evidence="2">Leaves</tissue>
    </source>
</reference>
<feature type="compositionally biased region" description="Basic and acidic residues" evidence="1">
    <location>
        <begin position="721"/>
        <end position="732"/>
    </location>
</feature>
<sequence length="816" mass="91314">MKSSTRLDLALFQLTPTRTRCDLVISANGKTEKIASGLLNPFLSHLKTAQEQMAKGGYSIILEPESGSDATWFTKSTVERFVRFVSTPEILERVYTLESEILQIEEAIAIQGNNEMGLNHVEDNHGKPVDSVEGNMLLLDANEEKAIVLYQPDAQPEANGPTAQGENSKVQLLKVLETRKTMLQKEQGMAFARAVAAGFDVDHLAPLISFAECFGASRLMDACRRYKELWKRKHETGQWLEIEAAEAMANRSEVSAMNASGIMLSSATNQQVTAEENPPMEHQPPLSHQEYFPGQFPHQMYPPWPVHSSPGALPVYPPYPMQGMPYYQNYPGSSPFFQPPYPTVEDPRLNQGQRIQKKHSMDSSSGNTESDDPELEKGFSKSHESGKKATRSGKKQSGRVVIRNLNYITAKGKNSSDSESASDSQTDEDNGDFEGGIPEKKVMHLHKSSKMKETVPMKEGDEGNWQAFQNFLLRDPDEDRHDLDQGMFSNEKKSQLKRRQTNVGDDPLVSGGRDRGEIQEGNTTDINKFSGNVTRMRKSSNDQMLISARDDQLGHGNGQMDLQTTEIDGRRGGYRRAATDDFMIHGHNNQSGFTSSPSDPLAINGFDRATNSLDRRSSHMDDDSYIVPLRSISLDHLENNGRNAIDMGSEFPSAAQKVENSQVNYEPDELTLMPERGAEKGSTGYNPALDYEMQGASLDKKHKEVLSDNQGSKKPNKDKKSKMVSDSSDKKIGGPIRRGKPSKLSPLDEARTRAEKLRSYKADLQKMKKEKVIYHFPICFDFSQSKFTKTSPSLTKLHMLFSHDPKFRIFLFETFC</sequence>
<feature type="compositionally biased region" description="Basic residues" evidence="1">
    <location>
        <begin position="388"/>
        <end position="397"/>
    </location>
</feature>
<feature type="compositionally biased region" description="Basic and acidic residues" evidence="1">
    <location>
        <begin position="450"/>
        <end position="460"/>
    </location>
</feature>
<feature type="region of interest" description="Disordered" evidence="1">
    <location>
        <begin position="477"/>
        <end position="529"/>
    </location>
</feature>
<name>A0A540M7T9_MALBA</name>
<gene>
    <name evidence="2" type="ORF">C1H46_019604</name>
</gene>
<evidence type="ECO:0000256" key="1">
    <source>
        <dbReference type="SAM" id="MobiDB-lite"/>
    </source>
</evidence>
<dbReference type="PANTHER" id="PTHR31008">
    <property type="entry name" value="COP1-INTERACTING PROTEIN-RELATED"/>
    <property type="match status" value="1"/>
</dbReference>
<feature type="compositionally biased region" description="Low complexity" evidence="1">
    <location>
        <begin position="415"/>
        <end position="424"/>
    </location>
</feature>
<comment type="caution">
    <text evidence="2">The sequence shown here is derived from an EMBL/GenBank/DDBJ whole genome shotgun (WGS) entry which is preliminary data.</text>
</comment>
<feature type="region of interest" description="Disordered" evidence="1">
    <location>
        <begin position="337"/>
        <end position="460"/>
    </location>
</feature>
<dbReference type="STRING" id="106549.A0A540M7T9"/>
<proteinExistence type="predicted"/>
<accession>A0A540M7T9</accession>
<feature type="compositionally biased region" description="Basic and acidic residues" evidence="1">
    <location>
        <begin position="477"/>
        <end position="494"/>
    </location>
</feature>
<feature type="region of interest" description="Disordered" evidence="1">
    <location>
        <begin position="702"/>
        <end position="751"/>
    </location>
</feature>
<dbReference type="PANTHER" id="PTHR31008:SF2">
    <property type="entry name" value="COP1-INTERACTING PROTEIN-LIKE PROTEIN"/>
    <property type="match status" value="1"/>
</dbReference>
<protein>
    <recommendedName>
        <fullName evidence="4">COP1-interacting protein 7</fullName>
    </recommendedName>
</protein>
<evidence type="ECO:0008006" key="4">
    <source>
        <dbReference type="Google" id="ProtNLM"/>
    </source>
</evidence>
<feature type="compositionally biased region" description="Basic and acidic residues" evidence="1">
    <location>
        <begin position="375"/>
        <end position="387"/>
    </location>
</feature>
<dbReference type="EMBL" id="VIEB01000336">
    <property type="protein sequence ID" value="TQD94811.1"/>
    <property type="molecule type" value="Genomic_DNA"/>
</dbReference>